<keyword evidence="4 7" id="KW-0689">Ribosomal protein</keyword>
<dbReference type="NCBIfam" id="TIGR00158">
    <property type="entry name" value="L9"/>
    <property type="match status" value="1"/>
</dbReference>
<dbReference type="InterPro" id="IPR020594">
    <property type="entry name" value="Ribosomal_bL9_bac/chp"/>
</dbReference>
<organism evidence="9 10">
    <name type="scientific">Pyramidobacter porci</name>
    <dbReference type="NCBI Taxonomy" id="2605789"/>
    <lineage>
        <taxon>Bacteria</taxon>
        <taxon>Thermotogati</taxon>
        <taxon>Synergistota</taxon>
        <taxon>Synergistia</taxon>
        <taxon>Synergistales</taxon>
        <taxon>Dethiosulfovibrionaceae</taxon>
        <taxon>Pyramidobacter</taxon>
    </lineage>
</organism>
<dbReference type="SUPFAM" id="SSF55658">
    <property type="entry name" value="L9 N-domain-like"/>
    <property type="match status" value="1"/>
</dbReference>
<comment type="caution">
    <text evidence="9">The sequence shown here is derived from an EMBL/GenBank/DDBJ whole genome shotgun (WGS) entry which is preliminary data.</text>
</comment>
<dbReference type="HAMAP" id="MF_00503">
    <property type="entry name" value="Ribosomal_bL9"/>
    <property type="match status" value="1"/>
</dbReference>
<dbReference type="PROSITE" id="PS00651">
    <property type="entry name" value="RIBOSOMAL_L9"/>
    <property type="match status" value="1"/>
</dbReference>
<evidence type="ECO:0000256" key="5">
    <source>
        <dbReference type="ARBA" id="ARBA00023274"/>
    </source>
</evidence>
<comment type="function">
    <text evidence="7">Binds to the 23S rRNA.</text>
</comment>
<sequence length="149" mass="15758">MKVILKEDVRKLGKKNAVVEVADGYARNFLFPRGLAVEGTAQNVNILKDKTAAAERRDSRLTAEAEAVKAKIGGKVVRMGVGAGEGGRLFGSVTAAQIAEALQAQYGVKLDKKNVKIDGAVKALGAYPLTLKLYPGVECAMTLSVEGQQ</sequence>
<evidence type="ECO:0000256" key="7">
    <source>
        <dbReference type="HAMAP-Rule" id="MF_00503"/>
    </source>
</evidence>
<keyword evidence="3 7" id="KW-0694">RNA-binding</keyword>
<evidence type="ECO:0000256" key="4">
    <source>
        <dbReference type="ARBA" id="ARBA00022980"/>
    </source>
</evidence>
<dbReference type="PANTHER" id="PTHR21368">
    <property type="entry name" value="50S RIBOSOMAL PROTEIN L9"/>
    <property type="match status" value="1"/>
</dbReference>
<dbReference type="InterPro" id="IPR000244">
    <property type="entry name" value="Ribosomal_bL9"/>
</dbReference>
<dbReference type="InterPro" id="IPR009027">
    <property type="entry name" value="Ribosomal_bL9/RNase_H1_N"/>
</dbReference>
<dbReference type="Proteomes" id="UP000473699">
    <property type="component" value="Unassembled WGS sequence"/>
</dbReference>
<evidence type="ECO:0000313" key="9">
    <source>
        <dbReference type="EMBL" id="MST56514.1"/>
    </source>
</evidence>
<dbReference type="EMBL" id="VUNH01000013">
    <property type="protein sequence ID" value="MST56514.1"/>
    <property type="molecule type" value="Genomic_DNA"/>
</dbReference>
<evidence type="ECO:0000256" key="2">
    <source>
        <dbReference type="ARBA" id="ARBA00022730"/>
    </source>
</evidence>
<dbReference type="GO" id="GO:0006412">
    <property type="term" value="P:translation"/>
    <property type="evidence" value="ECO:0007669"/>
    <property type="project" value="UniProtKB-UniRule"/>
</dbReference>
<feature type="domain" description="Ribosomal protein L9" evidence="8">
    <location>
        <begin position="13"/>
        <end position="40"/>
    </location>
</feature>
<dbReference type="InterPro" id="IPR020070">
    <property type="entry name" value="Ribosomal_bL9_N"/>
</dbReference>
<evidence type="ECO:0000313" key="10">
    <source>
        <dbReference type="Proteomes" id="UP000473699"/>
    </source>
</evidence>
<dbReference type="GO" id="GO:0019843">
    <property type="term" value="F:rRNA binding"/>
    <property type="evidence" value="ECO:0007669"/>
    <property type="project" value="UniProtKB-UniRule"/>
</dbReference>
<proteinExistence type="inferred from homology"/>
<reference evidence="9 10" key="1">
    <citation type="submission" date="2019-08" db="EMBL/GenBank/DDBJ databases">
        <title>In-depth cultivation of the pig gut microbiome towards novel bacterial diversity and tailored functional studies.</title>
        <authorList>
            <person name="Wylensek D."/>
            <person name="Hitch T.C.A."/>
            <person name="Clavel T."/>
        </authorList>
    </citation>
    <scope>NUCLEOTIDE SEQUENCE [LARGE SCALE GENOMIC DNA]</scope>
    <source>
        <strain evidence="9 10">SM-530-WT-4B</strain>
    </source>
</reference>
<name>A0A6L5YDX8_9BACT</name>
<evidence type="ECO:0000259" key="8">
    <source>
        <dbReference type="PROSITE" id="PS00651"/>
    </source>
</evidence>
<dbReference type="GO" id="GO:0003735">
    <property type="term" value="F:structural constituent of ribosome"/>
    <property type="evidence" value="ECO:0007669"/>
    <property type="project" value="InterPro"/>
</dbReference>
<accession>A0A6L5YDX8</accession>
<keyword evidence="5 7" id="KW-0687">Ribonucleoprotein</keyword>
<dbReference type="InterPro" id="IPR036791">
    <property type="entry name" value="Ribosomal_bL9_C_sf"/>
</dbReference>
<evidence type="ECO:0000256" key="6">
    <source>
        <dbReference type="ARBA" id="ARBA00035292"/>
    </source>
</evidence>
<keyword evidence="2 7" id="KW-0699">rRNA-binding</keyword>
<protein>
    <recommendedName>
        <fullName evidence="6 7">Large ribosomal subunit protein bL9</fullName>
    </recommendedName>
</protein>
<dbReference type="SUPFAM" id="SSF55653">
    <property type="entry name" value="Ribosomal protein L9 C-domain"/>
    <property type="match status" value="1"/>
</dbReference>
<gene>
    <name evidence="7" type="primary">rplI</name>
    <name evidence="9" type="ORF">FYJ74_10805</name>
</gene>
<keyword evidence="10" id="KW-1185">Reference proteome</keyword>
<dbReference type="GO" id="GO:0005840">
    <property type="term" value="C:ribosome"/>
    <property type="evidence" value="ECO:0007669"/>
    <property type="project" value="UniProtKB-KW"/>
</dbReference>
<dbReference type="InterPro" id="IPR020069">
    <property type="entry name" value="Ribosomal_bL9_C"/>
</dbReference>
<dbReference type="InterPro" id="IPR036935">
    <property type="entry name" value="Ribosomal_bL9_N_sf"/>
</dbReference>
<evidence type="ECO:0000256" key="1">
    <source>
        <dbReference type="ARBA" id="ARBA00010605"/>
    </source>
</evidence>
<dbReference type="Pfam" id="PF01281">
    <property type="entry name" value="Ribosomal_L9_N"/>
    <property type="match status" value="1"/>
</dbReference>
<dbReference type="AlphaFoldDB" id="A0A6L5YDX8"/>
<comment type="similarity">
    <text evidence="1 7">Belongs to the bacterial ribosomal protein bL9 family.</text>
</comment>
<dbReference type="Gene3D" id="3.40.5.10">
    <property type="entry name" value="Ribosomal protein L9, N-terminal domain"/>
    <property type="match status" value="1"/>
</dbReference>
<dbReference type="GO" id="GO:1990904">
    <property type="term" value="C:ribonucleoprotein complex"/>
    <property type="evidence" value="ECO:0007669"/>
    <property type="project" value="UniProtKB-KW"/>
</dbReference>
<dbReference type="Gene3D" id="3.10.430.100">
    <property type="entry name" value="Ribosomal protein L9, C-terminal domain"/>
    <property type="match status" value="1"/>
</dbReference>
<dbReference type="RefSeq" id="WP_154529593.1">
    <property type="nucleotide sequence ID" value="NZ_VUNH01000013.1"/>
</dbReference>
<dbReference type="Pfam" id="PF03948">
    <property type="entry name" value="Ribosomal_L9_C"/>
    <property type="match status" value="1"/>
</dbReference>
<evidence type="ECO:0000256" key="3">
    <source>
        <dbReference type="ARBA" id="ARBA00022884"/>
    </source>
</evidence>